<accession>A0A9R1WQV5</accession>
<evidence type="ECO:0000313" key="2">
    <source>
        <dbReference type="Proteomes" id="UP000235145"/>
    </source>
</evidence>
<organism evidence="1 2">
    <name type="scientific">Lactuca sativa</name>
    <name type="common">Garden lettuce</name>
    <dbReference type="NCBI Taxonomy" id="4236"/>
    <lineage>
        <taxon>Eukaryota</taxon>
        <taxon>Viridiplantae</taxon>
        <taxon>Streptophyta</taxon>
        <taxon>Embryophyta</taxon>
        <taxon>Tracheophyta</taxon>
        <taxon>Spermatophyta</taxon>
        <taxon>Magnoliopsida</taxon>
        <taxon>eudicotyledons</taxon>
        <taxon>Gunneridae</taxon>
        <taxon>Pentapetalae</taxon>
        <taxon>asterids</taxon>
        <taxon>campanulids</taxon>
        <taxon>Asterales</taxon>
        <taxon>Asteraceae</taxon>
        <taxon>Cichorioideae</taxon>
        <taxon>Cichorieae</taxon>
        <taxon>Lactucinae</taxon>
        <taxon>Lactuca</taxon>
    </lineage>
</organism>
<dbReference type="Proteomes" id="UP000235145">
    <property type="component" value="Unassembled WGS sequence"/>
</dbReference>
<protein>
    <submittedName>
        <fullName evidence="1">Uncharacterized protein</fullName>
    </submittedName>
</protein>
<reference evidence="1 2" key="1">
    <citation type="journal article" date="2017" name="Nat. Commun.">
        <title>Genome assembly with in vitro proximity ligation data and whole-genome triplication in lettuce.</title>
        <authorList>
            <person name="Reyes-Chin-Wo S."/>
            <person name="Wang Z."/>
            <person name="Yang X."/>
            <person name="Kozik A."/>
            <person name="Arikit S."/>
            <person name="Song C."/>
            <person name="Xia L."/>
            <person name="Froenicke L."/>
            <person name="Lavelle D.O."/>
            <person name="Truco M.J."/>
            <person name="Xia R."/>
            <person name="Zhu S."/>
            <person name="Xu C."/>
            <person name="Xu H."/>
            <person name="Xu X."/>
            <person name="Cox K."/>
            <person name="Korf I."/>
            <person name="Meyers B.C."/>
            <person name="Michelmore R.W."/>
        </authorList>
    </citation>
    <scope>NUCLEOTIDE SEQUENCE [LARGE SCALE GENOMIC DNA]</scope>
    <source>
        <strain evidence="2">cv. Salinas</strain>
        <tissue evidence="1">Seedlings</tissue>
    </source>
</reference>
<dbReference type="PANTHER" id="PTHR47718:SF12">
    <property type="entry name" value="PROTEIN FAR1-RELATED SEQUENCE"/>
    <property type="match status" value="1"/>
</dbReference>
<dbReference type="EMBL" id="NBSK02000009">
    <property type="protein sequence ID" value="KAJ0184464.1"/>
    <property type="molecule type" value="Genomic_DNA"/>
</dbReference>
<comment type="caution">
    <text evidence="1">The sequence shown here is derived from an EMBL/GenBank/DDBJ whole genome shotgun (WGS) entry which is preliminary data.</text>
</comment>
<gene>
    <name evidence="1" type="ORF">LSAT_V11C900468700</name>
</gene>
<name>A0A9R1WQV5_LACSA</name>
<keyword evidence="2" id="KW-1185">Reference proteome</keyword>
<evidence type="ECO:0000313" key="1">
    <source>
        <dbReference type="EMBL" id="KAJ0184464.1"/>
    </source>
</evidence>
<dbReference type="AlphaFoldDB" id="A0A9R1WQV5"/>
<sequence length="89" mass="9924">MVFVPFTTVDHHKKSVIVGIGLISKETIEAHEWKAPKIVLTDQDPAIKQAVESILPNSRHIGKYLSQLPPNSKMHARSISSIVWIDLSV</sequence>
<dbReference type="PANTHER" id="PTHR47718">
    <property type="entry name" value="OS01G0519700 PROTEIN"/>
    <property type="match status" value="1"/>
</dbReference>
<proteinExistence type="predicted"/>